<name>A0A2U8BS56_9RICK</name>
<sequence>MLLLDKERVVLSVYGVDAAAFLQNILTNDVYKASCDNAVYAFQLSNTGKILYDSFVYKEGEESIKMDVSKEQVQEIKDVIKKYVLRSKVEIKEEESVVIIGKEKVKLNDKYECIGQDNKVRRCVVTQYSEDPRGKGLGFRGIGLLIEDKEIEKKEEKFELYYKNYCRILFKSCIPSFGNGFHSNEFCPHEIGFADIGVSYGKGCFIGQEVTTRVKFLGKSNKKILLLDNYPLEFFNNFERLHIYYKEQLVGVVLEKCDDTLMCLFYRDDHYVTNELKICKLL</sequence>
<keyword evidence="1" id="KW-0809">Transit peptide</keyword>
<dbReference type="PANTHER" id="PTHR22602:SF0">
    <property type="entry name" value="TRANSFERASE CAF17, MITOCHONDRIAL-RELATED"/>
    <property type="match status" value="1"/>
</dbReference>
<reference evidence="2 3" key="1">
    <citation type="journal article" date="2018" name="Genome Biol. Evol.">
        <title>The Genome Sequence of "Candidatus Fokinia solitaria": Insights on Reductive Evolution in Rickettsiales.</title>
        <authorList>
            <person name="Floriano A.M."/>
            <person name="Castelli M."/>
            <person name="Krenek S."/>
            <person name="Berendonk T.U."/>
            <person name="Bazzocchi C."/>
            <person name="Petroni G."/>
            <person name="Sassera D."/>
        </authorList>
    </citation>
    <scope>NUCLEOTIDE SEQUENCE [LARGE SCALE GENOMIC DNA]</scope>
    <source>
        <strain evidence="2">Rio ETE_ALG 3VII</strain>
    </source>
</reference>
<keyword evidence="3" id="KW-1185">Reference proteome</keyword>
<organism evidence="2 3">
    <name type="scientific">Candidatus Fokinia solitaria</name>
    <dbReference type="NCBI Taxonomy" id="1802984"/>
    <lineage>
        <taxon>Bacteria</taxon>
        <taxon>Pseudomonadati</taxon>
        <taxon>Pseudomonadota</taxon>
        <taxon>Alphaproteobacteria</taxon>
        <taxon>Rickettsiales</taxon>
        <taxon>Candidatus Midichloriaceae</taxon>
        <taxon>Candidatus Fokinia</taxon>
    </lineage>
</organism>
<gene>
    <name evidence="2" type="ORF">Fsol_00382</name>
</gene>
<protein>
    <submittedName>
        <fullName evidence="2">Putative conserved YgfZ-like protein</fullName>
    </submittedName>
</protein>
<dbReference type="RefSeq" id="WP_108673208.1">
    <property type="nucleotide sequence ID" value="NZ_CP025989.1"/>
</dbReference>
<accession>A0A2U8BS56</accession>
<dbReference type="KEGG" id="fso:Fsol_00382"/>
<proteinExistence type="predicted"/>
<evidence type="ECO:0000313" key="2">
    <source>
        <dbReference type="EMBL" id="AWD33179.1"/>
    </source>
</evidence>
<dbReference type="AlphaFoldDB" id="A0A2U8BS56"/>
<dbReference type="InterPro" id="IPR027266">
    <property type="entry name" value="TrmE/GcvT-like"/>
</dbReference>
<dbReference type="InterPro" id="IPR017703">
    <property type="entry name" value="YgfZ/GCV_T_CS"/>
</dbReference>
<dbReference type="NCBIfam" id="TIGR03317">
    <property type="entry name" value="ygfZ_signature"/>
    <property type="match status" value="1"/>
</dbReference>
<dbReference type="GO" id="GO:0016226">
    <property type="term" value="P:iron-sulfur cluster assembly"/>
    <property type="evidence" value="ECO:0007669"/>
    <property type="project" value="TreeGrafter"/>
</dbReference>
<dbReference type="Gene3D" id="3.30.1360.120">
    <property type="entry name" value="Probable tRNA modification gtpase trme, domain 1"/>
    <property type="match status" value="1"/>
</dbReference>
<dbReference type="Proteomes" id="UP000244519">
    <property type="component" value="Chromosome"/>
</dbReference>
<dbReference type="InterPro" id="IPR045179">
    <property type="entry name" value="YgfZ/GcvT"/>
</dbReference>
<evidence type="ECO:0000313" key="3">
    <source>
        <dbReference type="Proteomes" id="UP000244519"/>
    </source>
</evidence>
<dbReference type="OrthoDB" id="9796287at2"/>
<dbReference type="PANTHER" id="PTHR22602">
    <property type="entry name" value="TRANSFERASE CAF17, MITOCHONDRIAL-RELATED"/>
    <property type="match status" value="1"/>
</dbReference>
<dbReference type="EMBL" id="CP025989">
    <property type="protein sequence ID" value="AWD33179.1"/>
    <property type="molecule type" value="Genomic_DNA"/>
</dbReference>
<dbReference type="SUPFAM" id="SSF103025">
    <property type="entry name" value="Folate-binding domain"/>
    <property type="match status" value="1"/>
</dbReference>
<evidence type="ECO:0000256" key="1">
    <source>
        <dbReference type="ARBA" id="ARBA00022946"/>
    </source>
</evidence>